<organism evidence="2 3">
    <name type="scientific">Porphyromonas crevioricanis</name>
    <dbReference type="NCBI Taxonomy" id="393921"/>
    <lineage>
        <taxon>Bacteria</taxon>
        <taxon>Pseudomonadati</taxon>
        <taxon>Bacteroidota</taxon>
        <taxon>Bacteroidia</taxon>
        <taxon>Bacteroidales</taxon>
        <taxon>Porphyromonadaceae</taxon>
        <taxon>Porphyromonas</taxon>
    </lineage>
</organism>
<proteinExistence type="predicted"/>
<reference evidence="2 3" key="1">
    <citation type="submission" date="2014-08" db="EMBL/GenBank/DDBJ databases">
        <title>Porphyromonas crevioricanis strain:COT-253_OH1447 Genome sequencing.</title>
        <authorList>
            <person name="Wallis C."/>
            <person name="Deusch O."/>
            <person name="O'Flynn C."/>
            <person name="Davis I."/>
            <person name="Jospin G."/>
            <person name="Darling A.E."/>
            <person name="Coil D.A."/>
            <person name="Alexiev A."/>
            <person name="Horsfall A."/>
            <person name="Kirkwood N."/>
            <person name="Harris S."/>
            <person name="Eisen J.A."/>
        </authorList>
    </citation>
    <scope>NUCLEOTIDE SEQUENCE [LARGE SCALE GENOMIC DNA]</scope>
    <source>
        <strain evidence="3">COT-253 OH1447</strain>
    </source>
</reference>
<dbReference type="EMBL" id="JQJC01000002">
    <property type="protein sequence ID" value="KGN96821.1"/>
    <property type="molecule type" value="Genomic_DNA"/>
</dbReference>
<evidence type="ECO:0000313" key="2">
    <source>
        <dbReference type="EMBL" id="KGN96821.1"/>
    </source>
</evidence>
<evidence type="ECO:0000259" key="1">
    <source>
        <dbReference type="Pfam" id="PF14905"/>
    </source>
</evidence>
<dbReference type="InterPro" id="IPR041700">
    <property type="entry name" value="OMP_b-brl_3"/>
</dbReference>
<protein>
    <recommendedName>
        <fullName evidence="1">Outer membrane protein beta-barrel domain-containing protein</fullName>
    </recommendedName>
</protein>
<accession>A0AB34PJQ9</accession>
<dbReference type="Pfam" id="PF14905">
    <property type="entry name" value="OMP_b-brl_3"/>
    <property type="match status" value="1"/>
</dbReference>
<dbReference type="Proteomes" id="UP000030136">
    <property type="component" value="Unassembled WGS sequence"/>
</dbReference>
<dbReference type="SUPFAM" id="SSF56935">
    <property type="entry name" value="Porins"/>
    <property type="match status" value="1"/>
</dbReference>
<comment type="caution">
    <text evidence="2">The sequence shown here is derived from an EMBL/GenBank/DDBJ whole genome shotgun (WGS) entry which is preliminary data.</text>
</comment>
<gene>
    <name evidence="2" type="ORF">HQ38_00610</name>
</gene>
<dbReference type="SUPFAM" id="SSF49464">
    <property type="entry name" value="Carboxypeptidase regulatory domain-like"/>
    <property type="match status" value="1"/>
</dbReference>
<sequence>MITFLLLMKQLLFSRKLLWITVLGGIASSIFAQDLTVKGKVFSKDEKSPIAAASIVVRTLDSIAVAVTVSDEKGEFQIKLPSDKDSLLLQAHHINYEDYLSKIKGSEIGNIYMKSITRELSEIVVKASRPMVKGRDGALLYDTRTLLERSSAQDAYTMLSKTPGLTLQGHDLTLVGSPRYVIAINGQIPPIPQGQLKQLLQSMPASQISSVEVFYNAPPQYHVNGAVINIILHEQKEQGRFLQGEVHTTLYHNKYPYLKSGINLNYSRDKLSLSFMYAYDYRKQLLNNRLSSHHTVGSTVFDFEQSTKQAISQHSHLSFINLDYKMGSGKLTATYSGLYTPFIEKELRIKGVNITGNNQKRENDAMHSVSLSYANTNGFQIGASLLTYTYGGKQDFTLTSQNSSNIFFSRYGQDLKTYKVHLDNTHTLHQGWQVGYGLNTSYTDEQDFQSFRAIDRKDIEDTLKEWISSAYIKVGKKVSDNFSFSASLLGEYSKFSDESRFTIIPKADLSYIIDSKNIFQFSLTSGKIYPSYWEKRPYLNSIDGYIEGKGNPSLKPYDEYTARLNYILRQKYVFSLYYTYQPGYSIQQLYQSQVEPKIIAQTQNWKFNRTAGFLSVVPFNLSKSLRFNYTLNLFLSHVKHDHFHDISFNRMALTAYNGLNATFVISKKPDITMDLEGYYIMNPIQGIYNLSNPLGLTAGVKYTFAKGRAVLTMRCTDIANMMTPKVSVRYGRQHFNMQNNADTRGIFIGLKYNFGGYKSTQRKEIDRSRWGHN</sequence>
<name>A0AB34PJQ9_9PORP</name>
<dbReference type="AlphaFoldDB" id="A0AB34PJQ9"/>
<dbReference type="InterPro" id="IPR008969">
    <property type="entry name" value="CarboxyPept-like_regulatory"/>
</dbReference>
<evidence type="ECO:0000313" key="3">
    <source>
        <dbReference type="Proteomes" id="UP000030136"/>
    </source>
</evidence>
<feature type="domain" description="Outer membrane protein beta-barrel" evidence="1">
    <location>
        <begin position="380"/>
        <end position="752"/>
    </location>
</feature>